<dbReference type="Gene3D" id="1.20.120.1760">
    <property type="match status" value="1"/>
</dbReference>
<dbReference type="PROSITE" id="PS00379">
    <property type="entry name" value="CDP_ALCOHOL_P_TRANSF"/>
    <property type="match status" value="1"/>
</dbReference>
<gene>
    <name evidence="22" type="primary">CHO1</name>
    <name evidence="22" type="ORF">DEBR0S2_04896G</name>
</gene>
<keyword evidence="9 21" id="KW-0812">Transmembrane</keyword>
<keyword evidence="10 18" id="KW-0256">Endoplasmic reticulum</keyword>
<evidence type="ECO:0000256" key="13">
    <source>
        <dbReference type="ARBA" id="ARBA00023136"/>
    </source>
</evidence>
<comment type="subcellular location">
    <subcellularLocation>
        <location evidence="2">Endoplasmic reticulum membrane</location>
        <topology evidence="2">Multi-pass membrane protein</topology>
    </subcellularLocation>
</comment>
<keyword evidence="12 18" id="KW-0443">Lipid metabolism</keyword>
<dbReference type="InterPro" id="IPR000462">
    <property type="entry name" value="CDP-OH_P_trans"/>
</dbReference>
<reference evidence="22 23" key="1">
    <citation type="submission" date="2019-07" db="EMBL/GenBank/DDBJ databases">
        <authorList>
            <person name="Friedrich A."/>
            <person name="Schacherer J."/>
        </authorList>
    </citation>
    <scope>NUCLEOTIDE SEQUENCE [LARGE SCALE GENOMIC DNA]</scope>
</reference>
<keyword evidence="11 21" id="KW-1133">Transmembrane helix</keyword>
<evidence type="ECO:0000256" key="4">
    <source>
        <dbReference type="ARBA" id="ARBA00010441"/>
    </source>
</evidence>
<evidence type="ECO:0000256" key="12">
    <source>
        <dbReference type="ARBA" id="ARBA00023098"/>
    </source>
</evidence>
<evidence type="ECO:0000256" key="1">
    <source>
        <dbReference type="ARBA" id="ARBA00000287"/>
    </source>
</evidence>
<dbReference type="NCBIfam" id="TIGR00473">
    <property type="entry name" value="pssA"/>
    <property type="match status" value="1"/>
</dbReference>
<dbReference type="UniPathway" id="UPA00558">
    <property type="reaction ID" value="UER00615"/>
</dbReference>
<dbReference type="Proteomes" id="UP000478008">
    <property type="component" value="Unassembled WGS sequence"/>
</dbReference>
<comment type="catalytic activity">
    <reaction evidence="1 18">
        <text>a CDP-1,2-diacyl-sn-glycerol + L-serine = a 1,2-diacyl-sn-glycero-3-phospho-L-serine + CMP + H(+)</text>
        <dbReference type="Rhea" id="RHEA:16913"/>
        <dbReference type="ChEBI" id="CHEBI:15378"/>
        <dbReference type="ChEBI" id="CHEBI:33384"/>
        <dbReference type="ChEBI" id="CHEBI:57262"/>
        <dbReference type="ChEBI" id="CHEBI:58332"/>
        <dbReference type="ChEBI" id="CHEBI:60377"/>
        <dbReference type="EC" id="2.7.8.8"/>
    </reaction>
</comment>
<dbReference type="Pfam" id="PF01066">
    <property type="entry name" value="CDP-OH_P_transf"/>
    <property type="match status" value="1"/>
</dbReference>
<evidence type="ECO:0000313" key="23">
    <source>
        <dbReference type="Proteomes" id="UP000478008"/>
    </source>
</evidence>
<accession>A0A7D9CX52</accession>
<evidence type="ECO:0000256" key="8">
    <source>
        <dbReference type="ARBA" id="ARBA00022679"/>
    </source>
</evidence>
<dbReference type="GO" id="GO:0005789">
    <property type="term" value="C:endoplasmic reticulum membrane"/>
    <property type="evidence" value="ECO:0007669"/>
    <property type="project" value="UniProtKB-SubCell"/>
</dbReference>
<proteinExistence type="inferred from homology"/>
<dbReference type="GO" id="GO:0006646">
    <property type="term" value="P:phosphatidylethanolamine biosynthetic process"/>
    <property type="evidence" value="ECO:0007669"/>
    <property type="project" value="UniProtKB-UniRule"/>
</dbReference>
<dbReference type="PIRSF" id="PIRSF000852">
    <property type="entry name" value="Phosphatidylserine_synth_fun"/>
    <property type="match status" value="1"/>
</dbReference>
<dbReference type="InterPro" id="IPR004533">
    <property type="entry name" value="CDP-diaglyc--ser_O-PTrfase"/>
</dbReference>
<dbReference type="FunFam" id="1.20.120.1760:FF:000022">
    <property type="entry name" value="CDP-diacylglycerol--serine O-phosphatidyltransferase"/>
    <property type="match status" value="1"/>
</dbReference>
<keyword evidence="13 18" id="KW-0472">Membrane</keyword>
<evidence type="ECO:0000256" key="18">
    <source>
        <dbReference type="PIRNR" id="PIRNR000852"/>
    </source>
</evidence>
<evidence type="ECO:0000256" key="14">
    <source>
        <dbReference type="ARBA" id="ARBA00023209"/>
    </source>
</evidence>
<evidence type="ECO:0000256" key="20">
    <source>
        <dbReference type="SAM" id="MobiDB-lite"/>
    </source>
</evidence>
<dbReference type="InterPro" id="IPR050324">
    <property type="entry name" value="CDP-alcohol_PTase-I"/>
</dbReference>
<dbReference type="PANTHER" id="PTHR14269:SF61">
    <property type="entry name" value="CDP-DIACYLGLYCEROL--SERINE O-PHOSPHATIDYLTRANSFERASE"/>
    <property type="match status" value="1"/>
</dbReference>
<feature type="region of interest" description="Disordered" evidence="20">
    <location>
        <begin position="1"/>
        <end position="37"/>
    </location>
</feature>
<dbReference type="AlphaFoldDB" id="A0A7D9CX52"/>
<keyword evidence="15 18" id="KW-1208">Phospholipid metabolism</keyword>
<evidence type="ECO:0000256" key="5">
    <source>
        <dbReference type="ARBA" id="ARBA00013174"/>
    </source>
</evidence>
<evidence type="ECO:0000256" key="11">
    <source>
        <dbReference type="ARBA" id="ARBA00022989"/>
    </source>
</evidence>
<comment type="pathway">
    <text evidence="3">Lipid metabolism.</text>
</comment>
<evidence type="ECO:0000256" key="10">
    <source>
        <dbReference type="ARBA" id="ARBA00022824"/>
    </source>
</evidence>
<protein>
    <recommendedName>
        <fullName evidence="6 18">CDP-diacylglycerol--serine O-phosphatidyltransferase</fullName>
        <ecNumber evidence="5 18">2.7.8.8</ecNumber>
    </recommendedName>
    <alternativeName>
        <fullName evidence="16 18">Phosphatidylserine synthase</fullName>
    </alternativeName>
</protein>
<evidence type="ECO:0000256" key="15">
    <source>
        <dbReference type="ARBA" id="ARBA00023264"/>
    </source>
</evidence>
<dbReference type="InterPro" id="IPR016271">
    <property type="entry name" value="CDP-diaglyc--ser_O-PTrfase_fun"/>
</dbReference>
<name>A0A7D9CX52_DEKBR</name>
<organism evidence="22 23">
    <name type="scientific">Dekkera bruxellensis</name>
    <name type="common">Brettanomyces custersii</name>
    <dbReference type="NCBI Taxonomy" id="5007"/>
    <lineage>
        <taxon>Eukaryota</taxon>
        <taxon>Fungi</taxon>
        <taxon>Dikarya</taxon>
        <taxon>Ascomycota</taxon>
        <taxon>Saccharomycotina</taxon>
        <taxon>Pichiomycetes</taxon>
        <taxon>Pichiales</taxon>
        <taxon>Pichiaceae</taxon>
        <taxon>Brettanomyces</taxon>
    </lineage>
</organism>
<dbReference type="GO" id="GO:0003882">
    <property type="term" value="F:CDP-diacylglycerol-serine O-phosphatidyltransferase activity"/>
    <property type="evidence" value="ECO:0007669"/>
    <property type="project" value="UniProtKB-UniRule"/>
</dbReference>
<dbReference type="InterPro" id="IPR043130">
    <property type="entry name" value="CDP-OH_PTrfase_TM_dom"/>
</dbReference>
<comment type="pathway">
    <text evidence="17 18">Phospholipid metabolism; phosphatidylethanolamine biosynthesis; phosphatidylethanolamine from CDP-diacylglycerol: step 1/2.</text>
</comment>
<sequence length="287" mass="31804">MAHKSRQSHTKASGSAAIPLTAEIPDPQSDVLSDTSDVEEFLNPDLKKRRTSSVSSLSSMFSLHQEPLPPPDQKEILAFTSDERHLSFVRNLHMADCITMLNGFSGFYAIISCLRFELNHDESYIKRAVFFSFMGGFFDFFDGKVARLRHKASLIGQELDSLADLISFGVSPTCIAFCMGLQSTADVLSMAFCVLCGLGRLARFNVTVVNIPKDQTGKSKYFEGFPIPTTLFMVLIMLILVFSGHYGENIPGGLLFSGASYEWHPISAFFLFQGCMMISKSIHIPKP</sequence>
<dbReference type="EC" id="2.7.8.8" evidence="5 18"/>
<evidence type="ECO:0000256" key="19">
    <source>
        <dbReference type="RuleBase" id="RU003750"/>
    </source>
</evidence>
<evidence type="ECO:0000313" key="22">
    <source>
        <dbReference type="EMBL" id="VUG17353.1"/>
    </source>
</evidence>
<evidence type="ECO:0000256" key="6">
    <source>
        <dbReference type="ARBA" id="ARBA00017171"/>
    </source>
</evidence>
<evidence type="ECO:0000256" key="17">
    <source>
        <dbReference type="ARBA" id="ARBA00060701"/>
    </source>
</evidence>
<evidence type="ECO:0000256" key="21">
    <source>
        <dbReference type="SAM" id="Phobius"/>
    </source>
</evidence>
<keyword evidence="8 18" id="KW-0808">Transferase</keyword>
<evidence type="ECO:0000256" key="9">
    <source>
        <dbReference type="ARBA" id="ARBA00022692"/>
    </source>
</evidence>
<dbReference type="GO" id="GO:0006659">
    <property type="term" value="P:phosphatidylserine biosynthetic process"/>
    <property type="evidence" value="ECO:0007669"/>
    <property type="project" value="UniProtKB-UniRule"/>
</dbReference>
<evidence type="ECO:0000256" key="2">
    <source>
        <dbReference type="ARBA" id="ARBA00004477"/>
    </source>
</evidence>
<dbReference type="PANTHER" id="PTHR14269">
    <property type="entry name" value="CDP-DIACYLGLYCEROL--GLYCEROL-3-PHOSPHATE 3-PHOSPHATIDYLTRANSFERASE-RELATED"/>
    <property type="match status" value="1"/>
</dbReference>
<feature type="transmembrane region" description="Helical" evidence="21">
    <location>
        <begin position="221"/>
        <end position="243"/>
    </location>
</feature>
<evidence type="ECO:0000256" key="7">
    <source>
        <dbReference type="ARBA" id="ARBA00022516"/>
    </source>
</evidence>
<evidence type="ECO:0000256" key="16">
    <source>
        <dbReference type="ARBA" id="ARBA00032361"/>
    </source>
</evidence>
<comment type="similarity">
    <text evidence="4 18 19">Belongs to the CDP-alcohol phosphatidyltransferase class-I family.</text>
</comment>
<keyword evidence="23" id="KW-1185">Reference proteome</keyword>
<keyword evidence="14 18" id="KW-0594">Phospholipid biosynthesis</keyword>
<dbReference type="InterPro" id="IPR048254">
    <property type="entry name" value="CDP_ALCOHOL_P_TRANSF_CS"/>
</dbReference>
<keyword evidence="7 18" id="KW-0444">Lipid biosynthesis</keyword>
<dbReference type="EMBL" id="CABFWN010000002">
    <property type="protein sequence ID" value="VUG17353.1"/>
    <property type="molecule type" value="Genomic_DNA"/>
</dbReference>
<evidence type="ECO:0000256" key="3">
    <source>
        <dbReference type="ARBA" id="ARBA00005189"/>
    </source>
</evidence>